<dbReference type="InterPro" id="IPR023059">
    <property type="entry name" value="Foldase_PrsA"/>
</dbReference>
<dbReference type="InterPro" id="IPR000297">
    <property type="entry name" value="PPIase_PpiC"/>
</dbReference>
<evidence type="ECO:0000256" key="8">
    <source>
        <dbReference type="ARBA" id="ARBA00023139"/>
    </source>
</evidence>
<dbReference type="EMBL" id="NRPP01000014">
    <property type="protein sequence ID" value="TFJ25760.1"/>
    <property type="molecule type" value="Genomic_DNA"/>
</dbReference>
<evidence type="ECO:0000259" key="14">
    <source>
        <dbReference type="PROSITE" id="PS50198"/>
    </source>
</evidence>
<dbReference type="SUPFAM" id="SSF109998">
    <property type="entry name" value="Triger factor/SurA peptide-binding domain-like"/>
    <property type="match status" value="1"/>
</dbReference>
<comment type="caution">
    <text evidence="15">The sequence shown here is derived from an EMBL/GenBank/DDBJ whole genome shotgun (WGS) entry which is preliminary data.</text>
</comment>
<dbReference type="STRING" id="2748.CDIV41_320697"/>
<keyword evidence="6 11" id="KW-0697">Rotamase</keyword>
<feature type="signal peptide" evidence="13">
    <location>
        <begin position="1"/>
        <end position="26"/>
    </location>
</feature>
<keyword evidence="5 11" id="KW-0732">Signal</keyword>
<keyword evidence="7 11" id="KW-0472">Membrane</keyword>
<feature type="compositionally biased region" description="Basic and acidic residues" evidence="12">
    <location>
        <begin position="287"/>
        <end position="307"/>
    </location>
</feature>
<name>A0A2R7ZZU4_CARDV</name>
<evidence type="ECO:0000313" key="15">
    <source>
        <dbReference type="EMBL" id="TFJ25760.1"/>
    </source>
</evidence>
<comment type="subcellular location">
    <subcellularLocation>
        <location evidence="2 11">Cell membrane</location>
        <topology evidence="2 11">Lipid-anchor</topology>
    </subcellularLocation>
</comment>
<dbReference type="Pfam" id="PF00639">
    <property type="entry name" value="Rotamase"/>
    <property type="match status" value="1"/>
</dbReference>
<dbReference type="AlphaFoldDB" id="A0A2R7ZZU4"/>
<feature type="region of interest" description="Disordered" evidence="12">
    <location>
        <begin position="280"/>
        <end position="307"/>
    </location>
</feature>
<evidence type="ECO:0000313" key="16">
    <source>
        <dbReference type="Proteomes" id="UP000297938"/>
    </source>
</evidence>
<comment type="function">
    <text evidence="11">Plays a major role in protein secretion by helping the post-translocational extracellular folding of several secreted proteins.</text>
</comment>
<keyword evidence="8 11" id="KW-0564">Palmitate</keyword>
<dbReference type="GO" id="GO:0006457">
    <property type="term" value="P:protein folding"/>
    <property type="evidence" value="ECO:0007669"/>
    <property type="project" value="UniProtKB-UniRule"/>
</dbReference>
<keyword evidence="10 11" id="KW-0449">Lipoprotein</keyword>
<dbReference type="GO" id="GO:0005886">
    <property type="term" value="C:plasma membrane"/>
    <property type="evidence" value="ECO:0007669"/>
    <property type="project" value="UniProtKB-SubCell"/>
</dbReference>
<dbReference type="GO" id="GO:0003755">
    <property type="term" value="F:peptidyl-prolyl cis-trans isomerase activity"/>
    <property type="evidence" value="ECO:0007669"/>
    <property type="project" value="UniProtKB-UniRule"/>
</dbReference>
<dbReference type="PANTHER" id="PTHR47245:SF1">
    <property type="entry name" value="FOLDASE PROTEIN PRSA"/>
    <property type="match status" value="1"/>
</dbReference>
<evidence type="ECO:0000256" key="12">
    <source>
        <dbReference type="SAM" id="MobiDB-lite"/>
    </source>
</evidence>
<reference evidence="15 16" key="1">
    <citation type="journal article" date="2018" name="Int. J. Food Microbiol.">
        <title>Growth of Carnobacterium spp. isolated from chilled vacuum-packaged meat under relevant acidic conditions.</title>
        <authorList>
            <person name="Zhang P."/>
            <person name="Badoni M."/>
            <person name="Ganzle M."/>
            <person name="Yang X."/>
        </authorList>
    </citation>
    <scope>NUCLEOTIDE SEQUENCE [LARGE SCALE GENOMIC DNA]</scope>
    <source>
        <strain evidence="15 16">B2</strain>
    </source>
</reference>
<evidence type="ECO:0000256" key="11">
    <source>
        <dbReference type="HAMAP-Rule" id="MF_01145"/>
    </source>
</evidence>
<evidence type="ECO:0000256" key="13">
    <source>
        <dbReference type="SAM" id="SignalP"/>
    </source>
</evidence>
<evidence type="ECO:0000256" key="3">
    <source>
        <dbReference type="ARBA" id="ARBA00006071"/>
    </source>
</evidence>
<dbReference type="InterPro" id="IPR050245">
    <property type="entry name" value="PrsA_foldase"/>
</dbReference>
<dbReference type="EC" id="5.2.1.8" evidence="11"/>
<dbReference type="Proteomes" id="UP000297938">
    <property type="component" value="Unassembled WGS sequence"/>
</dbReference>
<dbReference type="HAMAP" id="MF_01145">
    <property type="entry name" value="Foldase_PrsA"/>
    <property type="match status" value="1"/>
</dbReference>
<dbReference type="PANTHER" id="PTHR47245">
    <property type="entry name" value="PEPTIDYLPROLYL ISOMERASE"/>
    <property type="match status" value="1"/>
</dbReference>
<keyword evidence="9 11" id="KW-0413">Isomerase</keyword>
<comment type="catalytic activity">
    <reaction evidence="1 11">
        <text>[protein]-peptidylproline (omega=180) = [protein]-peptidylproline (omega=0)</text>
        <dbReference type="Rhea" id="RHEA:16237"/>
        <dbReference type="Rhea" id="RHEA-COMP:10747"/>
        <dbReference type="Rhea" id="RHEA-COMP:10748"/>
        <dbReference type="ChEBI" id="CHEBI:83833"/>
        <dbReference type="ChEBI" id="CHEBI:83834"/>
        <dbReference type="EC" id="5.2.1.8"/>
    </reaction>
</comment>
<dbReference type="PROSITE" id="PS51257">
    <property type="entry name" value="PROKAR_LIPOPROTEIN"/>
    <property type="match status" value="1"/>
</dbReference>
<feature type="chain" id="PRO_5044385004" description="Foldase protein PrsA" evidence="13">
    <location>
        <begin position="27"/>
        <end position="307"/>
    </location>
</feature>
<proteinExistence type="inferred from homology"/>
<accession>A0A2R7ZZU4</accession>
<comment type="similarity">
    <text evidence="3 11">Belongs to the PrsA family.</text>
</comment>
<evidence type="ECO:0000256" key="9">
    <source>
        <dbReference type="ARBA" id="ARBA00023235"/>
    </source>
</evidence>
<dbReference type="SUPFAM" id="SSF54534">
    <property type="entry name" value="FKBP-like"/>
    <property type="match status" value="1"/>
</dbReference>
<dbReference type="InterPro" id="IPR046357">
    <property type="entry name" value="PPIase_dom_sf"/>
</dbReference>
<dbReference type="InterPro" id="IPR027304">
    <property type="entry name" value="Trigger_fact/SurA_dom_sf"/>
</dbReference>
<organism evidence="15 16">
    <name type="scientific">Carnobacterium divergens</name>
    <name type="common">Lactobacillus divergens</name>
    <dbReference type="NCBI Taxonomy" id="2748"/>
    <lineage>
        <taxon>Bacteria</taxon>
        <taxon>Bacillati</taxon>
        <taxon>Bacillota</taxon>
        <taxon>Bacilli</taxon>
        <taxon>Lactobacillales</taxon>
        <taxon>Carnobacteriaceae</taxon>
        <taxon>Carnobacterium</taxon>
    </lineage>
</organism>
<evidence type="ECO:0000256" key="2">
    <source>
        <dbReference type="ARBA" id="ARBA00004193"/>
    </source>
</evidence>
<keyword evidence="4 11" id="KW-1003">Cell membrane</keyword>
<dbReference type="Gene3D" id="3.10.50.40">
    <property type="match status" value="1"/>
</dbReference>
<dbReference type="RefSeq" id="WP_074403043.1">
    <property type="nucleotide sequence ID" value="NZ_CBCPJW010000001.1"/>
</dbReference>
<sequence length="307" mass="33918">MKKFMLSCVAVLAVITIAGCSNSTVATTKGGKVTQDDLYESMKETAGPAALQKLILKDVLEENYGKDVTDKKINAEFDKQKKSYGEQFDTLLKQANLTEKSYKDTIRMNLLVEAAVKANTKFTDDDYKKAWEDWTPKMTAQHILVADEAAAKDLIAKINAGEDFDTLAKENSLDTGSKEDGGKLPEFDATTGYDPAFVAAAAKLKDGEVTAEPVQGQNGYHIIKMIKNPEKGNMKDHKKELETAMLDAKLKDNEYIQSVLAKLVKKADVKIKDEDLKDVMDSYTGKSSDKKESTTKKESTDKKESTK</sequence>
<evidence type="ECO:0000256" key="7">
    <source>
        <dbReference type="ARBA" id="ARBA00023136"/>
    </source>
</evidence>
<protein>
    <recommendedName>
        <fullName evidence="11">Foldase protein PrsA</fullName>
        <ecNumber evidence="11">5.2.1.8</ecNumber>
    </recommendedName>
</protein>
<gene>
    <name evidence="11" type="primary">prsA</name>
    <name evidence="15" type="ORF">CKN69_08460</name>
</gene>
<evidence type="ECO:0000256" key="6">
    <source>
        <dbReference type="ARBA" id="ARBA00023110"/>
    </source>
</evidence>
<evidence type="ECO:0000256" key="10">
    <source>
        <dbReference type="ARBA" id="ARBA00023288"/>
    </source>
</evidence>
<evidence type="ECO:0000256" key="1">
    <source>
        <dbReference type="ARBA" id="ARBA00000971"/>
    </source>
</evidence>
<evidence type="ECO:0000256" key="4">
    <source>
        <dbReference type="ARBA" id="ARBA00022475"/>
    </source>
</evidence>
<feature type="domain" description="PpiC" evidence="14">
    <location>
        <begin position="135"/>
        <end position="227"/>
    </location>
</feature>
<evidence type="ECO:0000256" key="5">
    <source>
        <dbReference type="ARBA" id="ARBA00022729"/>
    </source>
</evidence>
<dbReference type="PROSITE" id="PS50198">
    <property type="entry name" value="PPIC_PPIASE_2"/>
    <property type="match status" value="1"/>
</dbReference>